<dbReference type="CDD" id="cd06261">
    <property type="entry name" value="TM_PBP2"/>
    <property type="match status" value="1"/>
</dbReference>
<sequence length="322" mass="36033">MKEKLKKRRGLSRGRTYAVHSNLKKRLKMTLPLYVLLLPGLIYMLVFKYSPMYGAIIAFKDYKIKDGIWGSEWVGLKWFAKFFDYYECWDLIKNTLRISIYSIIVGMVVSIILALMMNCVKSKVLKNIVQTVTYMPHFVSVVVLVGIVIRFFNPSLGAISKLIQAFGGTDRDLMGVAAAVPHIYVWSGVWQNAGWNTVLYLAALTAVDVQLHEAAIVDGASRLQRVRFIDIPAIVPTIVISLIMNMGSILTVGADKMLLMQNDLNRSTTEVISTYVYSQGIASGNPKYSYASAIGLLNSVISFFLIVVTNQICKKLSDTSLF</sequence>
<gene>
    <name evidence="9" type="ORF">H9717_02900</name>
</gene>
<comment type="subcellular location">
    <subcellularLocation>
        <location evidence="1 7">Cell membrane</location>
        <topology evidence="1 7">Multi-pass membrane protein</topology>
    </subcellularLocation>
</comment>
<evidence type="ECO:0000256" key="3">
    <source>
        <dbReference type="ARBA" id="ARBA00022475"/>
    </source>
</evidence>
<evidence type="ECO:0000256" key="2">
    <source>
        <dbReference type="ARBA" id="ARBA00022448"/>
    </source>
</evidence>
<evidence type="ECO:0000259" key="8">
    <source>
        <dbReference type="PROSITE" id="PS50928"/>
    </source>
</evidence>
<dbReference type="SUPFAM" id="SSF161098">
    <property type="entry name" value="MetI-like"/>
    <property type="match status" value="1"/>
</dbReference>
<dbReference type="PANTHER" id="PTHR43227:SF11">
    <property type="entry name" value="BLL4140 PROTEIN"/>
    <property type="match status" value="1"/>
</dbReference>
<evidence type="ECO:0000256" key="7">
    <source>
        <dbReference type="RuleBase" id="RU363032"/>
    </source>
</evidence>
<evidence type="ECO:0000313" key="10">
    <source>
        <dbReference type="Proteomes" id="UP000886858"/>
    </source>
</evidence>
<feature type="transmembrane region" description="Helical" evidence="7">
    <location>
        <begin position="231"/>
        <end position="254"/>
    </location>
</feature>
<dbReference type="AlphaFoldDB" id="A0A9D2I4R9"/>
<dbReference type="Pfam" id="PF00528">
    <property type="entry name" value="BPD_transp_1"/>
    <property type="match status" value="1"/>
</dbReference>
<comment type="similarity">
    <text evidence="7">Belongs to the binding-protein-dependent transport system permease family.</text>
</comment>
<evidence type="ECO:0000256" key="6">
    <source>
        <dbReference type="ARBA" id="ARBA00023136"/>
    </source>
</evidence>
<evidence type="ECO:0000256" key="4">
    <source>
        <dbReference type="ARBA" id="ARBA00022692"/>
    </source>
</evidence>
<dbReference type="GO" id="GO:0055085">
    <property type="term" value="P:transmembrane transport"/>
    <property type="evidence" value="ECO:0007669"/>
    <property type="project" value="InterPro"/>
</dbReference>
<organism evidence="9 10">
    <name type="scientific">Candidatus Eisenbergiella merdipullorum</name>
    <dbReference type="NCBI Taxonomy" id="2838553"/>
    <lineage>
        <taxon>Bacteria</taxon>
        <taxon>Bacillati</taxon>
        <taxon>Bacillota</taxon>
        <taxon>Clostridia</taxon>
        <taxon>Lachnospirales</taxon>
        <taxon>Lachnospiraceae</taxon>
        <taxon>Eisenbergiella</taxon>
    </lineage>
</organism>
<dbReference type="EMBL" id="DWYY01000035">
    <property type="protein sequence ID" value="HJA92062.1"/>
    <property type="molecule type" value="Genomic_DNA"/>
</dbReference>
<evidence type="ECO:0000313" key="9">
    <source>
        <dbReference type="EMBL" id="HJA92062.1"/>
    </source>
</evidence>
<keyword evidence="4 7" id="KW-0812">Transmembrane</keyword>
<accession>A0A9D2I4R9</accession>
<feature type="transmembrane region" description="Helical" evidence="7">
    <location>
        <begin position="132"/>
        <end position="152"/>
    </location>
</feature>
<dbReference type="Gene3D" id="1.10.3720.10">
    <property type="entry name" value="MetI-like"/>
    <property type="match status" value="1"/>
</dbReference>
<evidence type="ECO:0000256" key="1">
    <source>
        <dbReference type="ARBA" id="ARBA00004651"/>
    </source>
</evidence>
<reference evidence="9" key="1">
    <citation type="journal article" date="2021" name="PeerJ">
        <title>Extensive microbial diversity within the chicken gut microbiome revealed by metagenomics and culture.</title>
        <authorList>
            <person name="Gilroy R."/>
            <person name="Ravi A."/>
            <person name="Getino M."/>
            <person name="Pursley I."/>
            <person name="Horton D.L."/>
            <person name="Alikhan N.F."/>
            <person name="Baker D."/>
            <person name="Gharbi K."/>
            <person name="Hall N."/>
            <person name="Watson M."/>
            <person name="Adriaenssens E.M."/>
            <person name="Foster-Nyarko E."/>
            <person name="Jarju S."/>
            <person name="Secka A."/>
            <person name="Antonio M."/>
            <person name="Oren A."/>
            <person name="Chaudhuri R.R."/>
            <person name="La Ragione R."/>
            <person name="Hildebrand F."/>
            <person name="Pallen M.J."/>
        </authorList>
    </citation>
    <scope>NUCLEOTIDE SEQUENCE</scope>
    <source>
        <strain evidence="9">CHK179-7159</strain>
    </source>
</reference>
<name>A0A9D2I4R9_9FIRM</name>
<dbReference type="Proteomes" id="UP000886858">
    <property type="component" value="Unassembled WGS sequence"/>
</dbReference>
<feature type="transmembrane region" description="Helical" evidence="7">
    <location>
        <begin position="288"/>
        <end position="308"/>
    </location>
</feature>
<comment type="caution">
    <text evidence="9">The sequence shown here is derived from an EMBL/GenBank/DDBJ whole genome shotgun (WGS) entry which is preliminary data.</text>
</comment>
<protein>
    <submittedName>
        <fullName evidence="9">ABC transporter permease subunit</fullName>
    </submittedName>
</protein>
<dbReference type="InterPro" id="IPR000515">
    <property type="entry name" value="MetI-like"/>
</dbReference>
<keyword evidence="5 7" id="KW-1133">Transmembrane helix</keyword>
<feature type="transmembrane region" description="Helical" evidence="7">
    <location>
        <begin position="31"/>
        <end position="50"/>
    </location>
</feature>
<dbReference type="GO" id="GO:0005886">
    <property type="term" value="C:plasma membrane"/>
    <property type="evidence" value="ECO:0007669"/>
    <property type="project" value="UniProtKB-SubCell"/>
</dbReference>
<keyword evidence="2 7" id="KW-0813">Transport</keyword>
<evidence type="ECO:0000256" key="5">
    <source>
        <dbReference type="ARBA" id="ARBA00022989"/>
    </source>
</evidence>
<keyword evidence="3" id="KW-1003">Cell membrane</keyword>
<dbReference type="InterPro" id="IPR050809">
    <property type="entry name" value="UgpAE/MalFG_permease"/>
</dbReference>
<keyword evidence="6 7" id="KW-0472">Membrane</keyword>
<dbReference type="InterPro" id="IPR035906">
    <property type="entry name" value="MetI-like_sf"/>
</dbReference>
<proteinExistence type="inferred from homology"/>
<dbReference type="PANTHER" id="PTHR43227">
    <property type="entry name" value="BLL4140 PROTEIN"/>
    <property type="match status" value="1"/>
</dbReference>
<reference evidence="9" key="2">
    <citation type="submission" date="2021-04" db="EMBL/GenBank/DDBJ databases">
        <authorList>
            <person name="Gilroy R."/>
        </authorList>
    </citation>
    <scope>NUCLEOTIDE SEQUENCE</scope>
    <source>
        <strain evidence="9">CHK179-7159</strain>
    </source>
</reference>
<feature type="transmembrane region" description="Helical" evidence="7">
    <location>
        <begin position="98"/>
        <end position="120"/>
    </location>
</feature>
<feature type="domain" description="ABC transmembrane type-1" evidence="8">
    <location>
        <begin position="92"/>
        <end position="309"/>
    </location>
</feature>
<dbReference type="PROSITE" id="PS50928">
    <property type="entry name" value="ABC_TM1"/>
    <property type="match status" value="1"/>
</dbReference>